<dbReference type="AlphaFoldDB" id="B1WVM1"/>
<keyword evidence="3" id="KW-1185">Reference proteome</keyword>
<protein>
    <submittedName>
        <fullName evidence="2">Uncharacterized protein</fullName>
    </submittedName>
</protein>
<dbReference type="RefSeq" id="WP_009544083.1">
    <property type="nucleotide sequence ID" value="NC_010546.1"/>
</dbReference>
<evidence type="ECO:0000256" key="1">
    <source>
        <dbReference type="SAM" id="SignalP"/>
    </source>
</evidence>
<dbReference type="HOGENOM" id="CLU_141511_0_0_3"/>
<dbReference type="eggNOG" id="ENOG50320Q9">
    <property type="taxonomic scope" value="Bacteria"/>
</dbReference>
<organism evidence="2 3">
    <name type="scientific">Crocosphaera subtropica (strain ATCC 51142 / BH68)</name>
    <name type="common">Cyanothece sp. (strain ATCC 51142)</name>
    <dbReference type="NCBI Taxonomy" id="43989"/>
    <lineage>
        <taxon>Bacteria</taxon>
        <taxon>Bacillati</taxon>
        <taxon>Cyanobacteriota</taxon>
        <taxon>Cyanophyceae</taxon>
        <taxon>Oscillatoriophycideae</taxon>
        <taxon>Chroococcales</taxon>
        <taxon>Aphanothecaceae</taxon>
        <taxon>Crocosphaera</taxon>
        <taxon>Crocosphaera subtropica</taxon>
    </lineage>
</organism>
<reference evidence="2 3" key="1">
    <citation type="journal article" date="2008" name="Proc. Natl. Acad. Sci. U.S.A.">
        <title>The genome of Cyanothece 51142, a unicellular diazotrophic cyanobacterium important in the marine nitrogen cycle.</title>
        <authorList>
            <person name="Welsh E.A."/>
            <person name="Liberton M."/>
            <person name="Stoeckel J."/>
            <person name="Loh T."/>
            <person name="Elvitigala T."/>
            <person name="Wang C."/>
            <person name="Wollam A."/>
            <person name="Fulton R.S."/>
            <person name="Clifton S.W."/>
            <person name="Jacobs J.M."/>
            <person name="Aurora R."/>
            <person name="Ghosh B.K."/>
            <person name="Sherman L.A."/>
            <person name="Smith R.D."/>
            <person name="Wilson R.K."/>
            <person name="Pakrasi H.B."/>
        </authorList>
    </citation>
    <scope>NUCLEOTIDE SEQUENCE [LARGE SCALE GENOMIC DNA]</scope>
    <source>
        <strain evidence="3">ATCC 51142 / BH68</strain>
    </source>
</reference>
<proteinExistence type="predicted"/>
<name>B1WVM1_CROS5</name>
<dbReference type="Proteomes" id="UP000001203">
    <property type="component" value="Chromosome circular"/>
</dbReference>
<gene>
    <name evidence="2" type="ordered locus">cce_1258</name>
</gene>
<dbReference type="KEGG" id="cyt:cce_1258"/>
<dbReference type="EMBL" id="CP000806">
    <property type="protein sequence ID" value="ACB50608.1"/>
    <property type="molecule type" value="Genomic_DNA"/>
</dbReference>
<feature type="signal peptide" evidence="1">
    <location>
        <begin position="1"/>
        <end position="24"/>
    </location>
</feature>
<feature type="chain" id="PRO_5002770465" evidence="1">
    <location>
        <begin position="25"/>
        <end position="153"/>
    </location>
</feature>
<accession>B1WVM1</accession>
<keyword evidence="1" id="KW-0732">Signal</keyword>
<sequence length="153" mass="16952">MKLKSLILTKTTILLILSPLTLLAQSTSQLTAQNNPSNLDELPNIADQMNSWICSDQEDKILIEARDDSDWKLIIDPKSWKCQSGVSENSPGNLKFTCEPIAGGNLSLLSVTWLSGNDQNQQMGKWIHELANEHSMSCSLAKVELWDNDVTAP</sequence>
<evidence type="ECO:0000313" key="2">
    <source>
        <dbReference type="EMBL" id="ACB50608.1"/>
    </source>
</evidence>
<dbReference type="OrthoDB" id="423496at2"/>
<evidence type="ECO:0000313" key="3">
    <source>
        <dbReference type="Proteomes" id="UP000001203"/>
    </source>
</evidence>